<evidence type="ECO:0000313" key="2">
    <source>
        <dbReference type="Proteomes" id="UP001054846"/>
    </source>
</evidence>
<dbReference type="EMBL" id="CP063845">
    <property type="protein sequence ID" value="UFP92607.1"/>
    <property type="molecule type" value="Genomic_DNA"/>
</dbReference>
<proteinExistence type="predicted"/>
<evidence type="ECO:0000313" key="1">
    <source>
        <dbReference type="EMBL" id="UFP92607.1"/>
    </source>
</evidence>
<organism evidence="1 2">
    <name type="scientific">Gloeobacter morelensis MG652769</name>
    <dbReference type="NCBI Taxonomy" id="2781736"/>
    <lineage>
        <taxon>Bacteria</taxon>
        <taxon>Bacillati</taxon>
        <taxon>Cyanobacteriota</taxon>
        <taxon>Cyanophyceae</taxon>
        <taxon>Gloeobacterales</taxon>
        <taxon>Gloeobacteraceae</taxon>
        <taxon>Gloeobacter</taxon>
        <taxon>Gloeobacter morelensis</taxon>
    </lineage>
</organism>
<sequence length="122" mass="13373">MFRGVQIIGAVLQGASLRGAEFLEYGSLKYAVLISANFFRADRRGADLTRANLTGAQLSWALAFWLSWCDQAGVKKCSHFLTPAFQFSSKQFCSGYEISILPTAAACCVQLERFPRGHGTAE</sequence>
<dbReference type="InterPro" id="IPR001646">
    <property type="entry name" value="5peptide_repeat"/>
</dbReference>
<dbReference type="SUPFAM" id="SSF141571">
    <property type="entry name" value="Pentapeptide repeat-like"/>
    <property type="match status" value="1"/>
</dbReference>
<protein>
    <submittedName>
        <fullName evidence="1">Pentapeptide repeat-containing protein</fullName>
    </submittedName>
</protein>
<reference evidence="1 2" key="1">
    <citation type="journal article" date="2021" name="Genome Biol. Evol.">
        <title>Complete Genome Sequencing of a Novel Gloeobacter Species from a Waterfall Cave in Mexico.</title>
        <authorList>
            <person name="Saw J.H."/>
            <person name="Cardona T."/>
            <person name="Montejano G."/>
        </authorList>
    </citation>
    <scope>NUCLEOTIDE SEQUENCE [LARGE SCALE GENOMIC DNA]</scope>
    <source>
        <strain evidence="1">MG652769</strain>
    </source>
</reference>
<accession>A0ABY3PGC7</accession>
<dbReference type="Proteomes" id="UP001054846">
    <property type="component" value="Chromosome"/>
</dbReference>
<name>A0ABY3PGC7_9CYAN</name>
<dbReference type="Gene3D" id="2.160.20.80">
    <property type="entry name" value="E3 ubiquitin-protein ligase SopA"/>
    <property type="match status" value="1"/>
</dbReference>
<keyword evidence="2" id="KW-1185">Reference proteome</keyword>
<dbReference type="Pfam" id="PF00805">
    <property type="entry name" value="Pentapeptide"/>
    <property type="match status" value="1"/>
</dbReference>
<gene>
    <name evidence="1" type="ORF">ISF26_12200</name>
</gene>
<dbReference type="RefSeq" id="WP_418886893.1">
    <property type="nucleotide sequence ID" value="NZ_CP063845.1"/>
</dbReference>